<keyword evidence="4" id="KW-1185">Reference proteome</keyword>
<name>A0A454XU43_PRIPA</name>
<keyword evidence="2" id="KW-1133">Transmembrane helix</keyword>
<organism evidence="3 4">
    <name type="scientific">Pristionchus pacificus</name>
    <name type="common">Parasitic nematode worm</name>
    <dbReference type="NCBI Taxonomy" id="54126"/>
    <lineage>
        <taxon>Eukaryota</taxon>
        <taxon>Metazoa</taxon>
        <taxon>Ecdysozoa</taxon>
        <taxon>Nematoda</taxon>
        <taxon>Chromadorea</taxon>
        <taxon>Rhabditida</taxon>
        <taxon>Rhabditina</taxon>
        <taxon>Diplogasteromorpha</taxon>
        <taxon>Diplogasteroidea</taxon>
        <taxon>Neodiplogasteridae</taxon>
        <taxon>Pristionchus</taxon>
    </lineage>
</organism>
<feature type="transmembrane region" description="Helical" evidence="2">
    <location>
        <begin position="133"/>
        <end position="155"/>
    </location>
</feature>
<feature type="region of interest" description="Disordered" evidence="1">
    <location>
        <begin position="25"/>
        <end position="97"/>
    </location>
</feature>
<reference evidence="4" key="1">
    <citation type="journal article" date="2008" name="Nat. Genet.">
        <title>The Pristionchus pacificus genome provides a unique perspective on nematode lifestyle and parasitism.</title>
        <authorList>
            <person name="Dieterich C."/>
            <person name="Clifton S.W."/>
            <person name="Schuster L.N."/>
            <person name="Chinwalla A."/>
            <person name="Delehaunty K."/>
            <person name="Dinkelacker I."/>
            <person name="Fulton L."/>
            <person name="Fulton R."/>
            <person name="Godfrey J."/>
            <person name="Minx P."/>
            <person name="Mitreva M."/>
            <person name="Roeseler W."/>
            <person name="Tian H."/>
            <person name="Witte H."/>
            <person name="Yang S.P."/>
            <person name="Wilson R.K."/>
            <person name="Sommer R.J."/>
        </authorList>
    </citation>
    <scope>NUCLEOTIDE SEQUENCE [LARGE SCALE GENOMIC DNA]</scope>
    <source>
        <strain evidence="4">PS312</strain>
    </source>
</reference>
<keyword evidence="2" id="KW-0812">Transmembrane</keyword>
<feature type="compositionally biased region" description="Basic residues" evidence="1">
    <location>
        <begin position="25"/>
        <end position="34"/>
    </location>
</feature>
<keyword evidence="2" id="KW-0472">Membrane</keyword>
<dbReference type="AlphaFoldDB" id="A0A454XU43"/>
<dbReference type="Proteomes" id="UP000005239">
    <property type="component" value="Unassembled WGS sequence"/>
</dbReference>
<gene>
    <name evidence="3" type="primary">WBGene00116061</name>
</gene>
<accession>A0A8R1YQI8</accession>
<evidence type="ECO:0000313" key="4">
    <source>
        <dbReference type="Proteomes" id="UP000005239"/>
    </source>
</evidence>
<protein>
    <submittedName>
        <fullName evidence="3">Uncharacterized protein</fullName>
    </submittedName>
</protein>
<evidence type="ECO:0000256" key="1">
    <source>
        <dbReference type="SAM" id="MobiDB-lite"/>
    </source>
</evidence>
<sequence length="195" mass="22440">MAAMAVMRNLPAPRIHLIDAGVRKNKYAARTLRRKPAEPKWRRKKMQKRTDDSESNAATEEPQEPTHPLTPVEEKEARKKEKKEKEREEEEADMVTLENGERESRDLHRLRRLFFRLCFCRDLCECVIANFGGIFWCTLIIVFSLFMLGVGNITIRPLRKLYTFLDALHTFTGPLRTVVGGVIKGIGAVVGWIFG</sequence>
<evidence type="ECO:0000256" key="2">
    <source>
        <dbReference type="SAM" id="Phobius"/>
    </source>
</evidence>
<proteinExistence type="predicted"/>
<reference evidence="3" key="2">
    <citation type="submission" date="2022-06" db="UniProtKB">
        <authorList>
            <consortium name="EnsemblMetazoa"/>
        </authorList>
    </citation>
    <scope>IDENTIFICATION</scope>
    <source>
        <strain evidence="3">PS312</strain>
    </source>
</reference>
<evidence type="ECO:0000313" key="3">
    <source>
        <dbReference type="EnsemblMetazoa" id="PPA26507.1"/>
    </source>
</evidence>
<feature type="compositionally biased region" description="Basic and acidic residues" evidence="1">
    <location>
        <begin position="72"/>
        <end position="86"/>
    </location>
</feature>
<feature type="transmembrane region" description="Helical" evidence="2">
    <location>
        <begin position="175"/>
        <end position="194"/>
    </location>
</feature>
<accession>A0A454XU43</accession>
<dbReference type="EnsemblMetazoa" id="PPA26507.1">
    <property type="protein sequence ID" value="PPA26507.1"/>
    <property type="gene ID" value="WBGene00116061"/>
</dbReference>